<dbReference type="SUPFAM" id="SSF55874">
    <property type="entry name" value="ATPase domain of HSP90 chaperone/DNA topoisomerase II/histidine kinase"/>
    <property type="match status" value="1"/>
</dbReference>
<comment type="catalytic activity">
    <reaction evidence="1">
        <text>ATP + protein L-histidine = ADP + protein N-phospho-L-histidine.</text>
        <dbReference type="EC" id="2.7.13.3"/>
    </reaction>
</comment>
<evidence type="ECO:0000256" key="12">
    <source>
        <dbReference type="ARBA" id="ARBA00023012"/>
    </source>
</evidence>
<dbReference type="SMART" id="SM00387">
    <property type="entry name" value="HATPase_c"/>
    <property type="match status" value="1"/>
</dbReference>
<evidence type="ECO:0000256" key="9">
    <source>
        <dbReference type="ARBA" id="ARBA00022777"/>
    </source>
</evidence>
<dbReference type="Pfam" id="PF01590">
    <property type="entry name" value="GAF"/>
    <property type="match status" value="1"/>
</dbReference>
<evidence type="ECO:0000256" key="6">
    <source>
        <dbReference type="ARBA" id="ARBA00022679"/>
    </source>
</evidence>
<dbReference type="GO" id="GO:0005886">
    <property type="term" value="C:plasma membrane"/>
    <property type="evidence" value="ECO:0007669"/>
    <property type="project" value="UniProtKB-SubCell"/>
</dbReference>
<dbReference type="InterPro" id="IPR036097">
    <property type="entry name" value="HisK_dim/P_sf"/>
</dbReference>
<dbReference type="InterPro" id="IPR003661">
    <property type="entry name" value="HisK_dim/P_dom"/>
</dbReference>
<dbReference type="GO" id="GO:0000155">
    <property type="term" value="F:phosphorelay sensor kinase activity"/>
    <property type="evidence" value="ECO:0007669"/>
    <property type="project" value="InterPro"/>
</dbReference>
<dbReference type="InterPro" id="IPR029016">
    <property type="entry name" value="GAF-like_dom_sf"/>
</dbReference>
<comment type="subcellular location">
    <subcellularLocation>
        <location evidence="2">Cell membrane</location>
        <topology evidence="2">Multi-pass membrane protein</topology>
    </subcellularLocation>
</comment>
<evidence type="ECO:0000256" key="2">
    <source>
        <dbReference type="ARBA" id="ARBA00004651"/>
    </source>
</evidence>
<keyword evidence="4" id="KW-1003">Cell membrane</keyword>
<keyword evidence="7" id="KW-0812">Transmembrane</keyword>
<keyword evidence="9" id="KW-0418">Kinase</keyword>
<gene>
    <name evidence="15" type="ORF">DFQ12_2126</name>
</gene>
<keyword evidence="11" id="KW-1133">Transmembrane helix</keyword>
<dbReference type="OrthoDB" id="9124519at2"/>
<organism evidence="15 16">
    <name type="scientific">Sphingobacterium detergens</name>
    <dbReference type="NCBI Taxonomy" id="1145106"/>
    <lineage>
        <taxon>Bacteria</taxon>
        <taxon>Pseudomonadati</taxon>
        <taxon>Bacteroidota</taxon>
        <taxon>Sphingobacteriia</taxon>
        <taxon>Sphingobacteriales</taxon>
        <taxon>Sphingobacteriaceae</taxon>
        <taxon>Sphingobacterium</taxon>
    </lineage>
</organism>
<proteinExistence type="predicted"/>
<sequence>MTFQNKTNQRNKKYTDIGEINSSQRILETMCNHIQMRYGLIRKKKGNKWENCCVYDYQSQQIIVQDSDIYVKIYQEIRKGLEPIYIDNIDRCAKQQWGELLQEFGLKSYISYPILNKNKIIVGHLSFMNDKPVEFDRPKLETLFPFCGDLIVIDFSHKNETQHLKNMLEQERIYSKNRDLILFSLAHDLNNPISIIKLLSQYLEQNLENGTQKILAKKIENTSSRMKGVIDDILDFSNTRFGRKIESLTELVSMEQLIQQILSEFEVIHDRKILTTLRLPLNVHSDKNKMGRAFVNLISNAIKHGAPHKEIEISAFIEKDNFIFSITNHLSTSHLPNTPDLFKPFVRGLGSKGLGLGLYVSKEIAKFHKGDVETVKEDTKITFKLWIPIK</sequence>
<evidence type="ECO:0000256" key="11">
    <source>
        <dbReference type="ARBA" id="ARBA00022989"/>
    </source>
</evidence>
<keyword evidence="16" id="KW-1185">Reference proteome</keyword>
<evidence type="ECO:0000313" key="15">
    <source>
        <dbReference type="EMBL" id="RKE57244.1"/>
    </source>
</evidence>
<dbReference type="InterPro" id="IPR005467">
    <property type="entry name" value="His_kinase_dom"/>
</dbReference>
<accession>A0A420BKC7</accession>
<dbReference type="Gene3D" id="3.30.565.10">
    <property type="entry name" value="Histidine kinase-like ATPase, C-terminal domain"/>
    <property type="match status" value="1"/>
</dbReference>
<evidence type="ECO:0000313" key="16">
    <source>
        <dbReference type="Proteomes" id="UP000286246"/>
    </source>
</evidence>
<dbReference type="Gene3D" id="1.10.287.130">
    <property type="match status" value="1"/>
</dbReference>
<dbReference type="CDD" id="cd00082">
    <property type="entry name" value="HisKA"/>
    <property type="match status" value="1"/>
</dbReference>
<dbReference type="RefSeq" id="WP_120258820.1">
    <property type="nucleotide sequence ID" value="NZ_RAPY01000001.1"/>
</dbReference>
<feature type="domain" description="Histidine kinase" evidence="14">
    <location>
        <begin position="184"/>
        <end position="390"/>
    </location>
</feature>
<dbReference type="InterPro" id="IPR036890">
    <property type="entry name" value="HATPase_C_sf"/>
</dbReference>
<dbReference type="SUPFAM" id="SSF47384">
    <property type="entry name" value="Homodimeric domain of signal transducing histidine kinase"/>
    <property type="match status" value="1"/>
</dbReference>
<reference evidence="15 16" key="1">
    <citation type="submission" date="2018-09" db="EMBL/GenBank/DDBJ databases">
        <title>Genomic Encyclopedia of Type Strains, Phase III (KMG-III): the genomes of soil and plant-associated and newly described type strains.</title>
        <authorList>
            <person name="Whitman W."/>
        </authorList>
    </citation>
    <scope>NUCLEOTIDE SEQUENCE [LARGE SCALE GENOMIC DNA]</scope>
    <source>
        <strain evidence="15 16">CECT 7938</strain>
    </source>
</reference>
<dbReference type="Pfam" id="PF00512">
    <property type="entry name" value="HisKA"/>
    <property type="match status" value="1"/>
</dbReference>
<evidence type="ECO:0000256" key="13">
    <source>
        <dbReference type="ARBA" id="ARBA00023136"/>
    </source>
</evidence>
<dbReference type="PANTHER" id="PTHR45528">
    <property type="entry name" value="SENSOR HISTIDINE KINASE CPXA"/>
    <property type="match status" value="1"/>
</dbReference>
<keyword evidence="8" id="KW-0547">Nucleotide-binding</keyword>
<dbReference type="EMBL" id="RAPY01000001">
    <property type="protein sequence ID" value="RKE57244.1"/>
    <property type="molecule type" value="Genomic_DNA"/>
</dbReference>
<dbReference type="InterPro" id="IPR003594">
    <property type="entry name" value="HATPase_dom"/>
</dbReference>
<keyword evidence="13" id="KW-0472">Membrane</keyword>
<evidence type="ECO:0000256" key="1">
    <source>
        <dbReference type="ARBA" id="ARBA00000085"/>
    </source>
</evidence>
<dbReference type="PANTHER" id="PTHR45528:SF1">
    <property type="entry name" value="SENSOR HISTIDINE KINASE CPXA"/>
    <property type="match status" value="1"/>
</dbReference>
<evidence type="ECO:0000256" key="7">
    <source>
        <dbReference type="ARBA" id="ARBA00022692"/>
    </source>
</evidence>
<keyword evidence="6" id="KW-0808">Transferase</keyword>
<dbReference type="GO" id="GO:0005524">
    <property type="term" value="F:ATP binding"/>
    <property type="evidence" value="ECO:0007669"/>
    <property type="project" value="UniProtKB-KW"/>
</dbReference>
<evidence type="ECO:0000256" key="5">
    <source>
        <dbReference type="ARBA" id="ARBA00022553"/>
    </source>
</evidence>
<evidence type="ECO:0000256" key="10">
    <source>
        <dbReference type="ARBA" id="ARBA00022840"/>
    </source>
</evidence>
<dbReference type="EC" id="2.7.13.3" evidence="3"/>
<dbReference type="SMART" id="SM00388">
    <property type="entry name" value="HisKA"/>
    <property type="match status" value="1"/>
</dbReference>
<comment type="caution">
    <text evidence="15">The sequence shown here is derived from an EMBL/GenBank/DDBJ whole genome shotgun (WGS) entry which is preliminary data.</text>
</comment>
<keyword evidence="5" id="KW-0597">Phosphoprotein</keyword>
<dbReference type="Gene3D" id="3.30.450.40">
    <property type="match status" value="1"/>
</dbReference>
<dbReference type="InterPro" id="IPR003018">
    <property type="entry name" value="GAF"/>
</dbReference>
<evidence type="ECO:0000256" key="3">
    <source>
        <dbReference type="ARBA" id="ARBA00012438"/>
    </source>
</evidence>
<keyword evidence="10" id="KW-0067">ATP-binding</keyword>
<dbReference type="InterPro" id="IPR050398">
    <property type="entry name" value="HssS/ArlS-like"/>
</dbReference>
<dbReference type="Proteomes" id="UP000286246">
    <property type="component" value="Unassembled WGS sequence"/>
</dbReference>
<dbReference type="AlphaFoldDB" id="A0A420BKC7"/>
<dbReference type="SUPFAM" id="SSF55781">
    <property type="entry name" value="GAF domain-like"/>
    <property type="match status" value="1"/>
</dbReference>
<dbReference type="PROSITE" id="PS50109">
    <property type="entry name" value="HIS_KIN"/>
    <property type="match status" value="1"/>
</dbReference>
<keyword evidence="12" id="KW-0902">Two-component regulatory system</keyword>
<evidence type="ECO:0000256" key="4">
    <source>
        <dbReference type="ARBA" id="ARBA00022475"/>
    </source>
</evidence>
<evidence type="ECO:0000256" key="8">
    <source>
        <dbReference type="ARBA" id="ARBA00022741"/>
    </source>
</evidence>
<protein>
    <recommendedName>
        <fullName evidence="3">histidine kinase</fullName>
        <ecNumber evidence="3">2.7.13.3</ecNumber>
    </recommendedName>
</protein>
<dbReference type="CDD" id="cd00075">
    <property type="entry name" value="HATPase"/>
    <property type="match status" value="1"/>
</dbReference>
<evidence type="ECO:0000259" key="14">
    <source>
        <dbReference type="PROSITE" id="PS50109"/>
    </source>
</evidence>
<name>A0A420BKC7_SPHD1</name>
<dbReference type="Pfam" id="PF02518">
    <property type="entry name" value="HATPase_c"/>
    <property type="match status" value="1"/>
</dbReference>